<dbReference type="EC" id="1.5.1.33" evidence="3"/>
<dbReference type="PRINTS" id="PR00080">
    <property type="entry name" value="SDRFAMILY"/>
</dbReference>
<dbReference type="PRINTS" id="PR00081">
    <property type="entry name" value="GDHRDH"/>
</dbReference>
<dbReference type="Gene3D" id="3.40.50.720">
    <property type="entry name" value="NAD(P)-binding Rossmann-like Domain"/>
    <property type="match status" value="1"/>
</dbReference>
<comment type="similarity">
    <text evidence="1">Belongs to the short-chain dehydrogenases/reductases (SDR) family.</text>
</comment>
<evidence type="ECO:0000313" key="3">
    <source>
        <dbReference type="EMBL" id="MEM5534810.1"/>
    </source>
</evidence>
<dbReference type="PANTHER" id="PTHR43639">
    <property type="entry name" value="OXIDOREDUCTASE, SHORT-CHAIN DEHYDROGENASE/REDUCTASE FAMILY (AFU_ORTHOLOGUE AFUA_5G02870)"/>
    <property type="match status" value="1"/>
</dbReference>
<keyword evidence="2 3" id="KW-0560">Oxidoreductase</keyword>
<proteinExistence type="inferred from homology"/>
<comment type="caution">
    <text evidence="3">The sequence shown here is derived from an EMBL/GenBank/DDBJ whole genome shotgun (WGS) entry which is preliminary data.</text>
</comment>
<evidence type="ECO:0000313" key="4">
    <source>
        <dbReference type="Proteomes" id="UP001449225"/>
    </source>
</evidence>
<sequence>MNKIALITGAAKRVGAIIATHLHRQGYSVLIHYNRSTTEAQALADTLNSVRPNSAHAFQADLNNMNEVEQLAQNSLKHWGRIDLLVNNASSFYPTPLNESTQAQWDGLINSNLRAPYFLSAALSNTLSLHRGSIINMIDIHAQRGLPGHPIYSIAKAGLEMMTKSLAKELGPEVRVNGVSPGAILWPDAGLSDAQQTAILDKTLLGRTGEAEDLAEAVYFLANADYITGQILAVDGGKSLYSH</sequence>
<evidence type="ECO:0000256" key="2">
    <source>
        <dbReference type="ARBA" id="ARBA00023002"/>
    </source>
</evidence>
<dbReference type="Pfam" id="PF13561">
    <property type="entry name" value="adh_short_C2"/>
    <property type="match status" value="1"/>
</dbReference>
<organism evidence="3 4">
    <name type="scientific">Neptuniibacter pectenicola</name>
    <dbReference type="NCBI Taxonomy" id="1806669"/>
    <lineage>
        <taxon>Bacteria</taxon>
        <taxon>Pseudomonadati</taxon>
        <taxon>Pseudomonadota</taxon>
        <taxon>Gammaproteobacteria</taxon>
        <taxon>Oceanospirillales</taxon>
        <taxon>Oceanospirillaceae</taxon>
        <taxon>Neptuniibacter</taxon>
    </lineage>
</organism>
<name>A0ABU9TM69_9GAMM</name>
<dbReference type="PROSITE" id="PS00061">
    <property type="entry name" value="ADH_SHORT"/>
    <property type="match status" value="1"/>
</dbReference>
<dbReference type="GO" id="GO:0047040">
    <property type="term" value="F:pteridine reductase activity"/>
    <property type="evidence" value="ECO:0007669"/>
    <property type="project" value="UniProtKB-EC"/>
</dbReference>
<gene>
    <name evidence="3" type="ORF">WNY58_00265</name>
</gene>
<dbReference type="NCBIfam" id="NF006598">
    <property type="entry name" value="PRK09135.1"/>
    <property type="match status" value="1"/>
</dbReference>
<accession>A0ABU9TM69</accession>
<keyword evidence="4" id="KW-1185">Reference proteome</keyword>
<protein>
    <submittedName>
        <fullName evidence="3">Pteridine reductase</fullName>
        <ecNumber evidence="3">1.5.1.33</ecNumber>
    </submittedName>
</protein>
<evidence type="ECO:0000256" key="1">
    <source>
        <dbReference type="ARBA" id="ARBA00006484"/>
    </source>
</evidence>
<dbReference type="InterPro" id="IPR002347">
    <property type="entry name" value="SDR_fam"/>
</dbReference>
<dbReference type="InterPro" id="IPR036291">
    <property type="entry name" value="NAD(P)-bd_dom_sf"/>
</dbReference>
<dbReference type="InterPro" id="IPR020904">
    <property type="entry name" value="Sc_DH/Rdtase_CS"/>
</dbReference>
<dbReference type="SUPFAM" id="SSF51735">
    <property type="entry name" value="NAD(P)-binding Rossmann-fold domains"/>
    <property type="match status" value="1"/>
</dbReference>
<dbReference type="Proteomes" id="UP001449225">
    <property type="component" value="Unassembled WGS sequence"/>
</dbReference>
<reference evidence="3 4" key="1">
    <citation type="submission" date="2024-03" db="EMBL/GenBank/DDBJ databases">
        <title>Community enrichment and isolation of bacterial strains for fucoidan degradation.</title>
        <authorList>
            <person name="Sichert A."/>
        </authorList>
    </citation>
    <scope>NUCLEOTIDE SEQUENCE [LARGE SCALE GENOMIC DNA]</scope>
    <source>
        <strain evidence="3 4">AS76</strain>
    </source>
</reference>
<dbReference type="RefSeq" id="WP_342853360.1">
    <property type="nucleotide sequence ID" value="NZ_JBBMRA010000001.1"/>
</dbReference>
<dbReference type="PANTHER" id="PTHR43639:SF1">
    <property type="entry name" value="SHORT-CHAIN DEHYDROGENASE_REDUCTASE FAMILY PROTEIN"/>
    <property type="match status" value="1"/>
</dbReference>
<dbReference type="EMBL" id="JBBMRA010000001">
    <property type="protein sequence ID" value="MEM5534810.1"/>
    <property type="molecule type" value="Genomic_DNA"/>
</dbReference>